<organism evidence="1 2">
    <name type="scientific">Rhizorhabdus wittichii</name>
    <dbReference type="NCBI Taxonomy" id="160791"/>
    <lineage>
        <taxon>Bacteria</taxon>
        <taxon>Pseudomonadati</taxon>
        <taxon>Pseudomonadota</taxon>
        <taxon>Alphaproteobacteria</taxon>
        <taxon>Sphingomonadales</taxon>
        <taxon>Sphingomonadaceae</taxon>
        <taxon>Rhizorhabdus</taxon>
    </lineage>
</organism>
<accession>A0A975CYV6</accession>
<dbReference type="Proteomes" id="UP000664914">
    <property type="component" value="Chromosome"/>
</dbReference>
<reference evidence="1" key="1">
    <citation type="submission" date="2020-07" db="EMBL/GenBank/DDBJ databases">
        <authorList>
            <person name="Camacho E."/>
        </authorList>
    </citation>
    <scope>NUCLEOTIDE SEQUENCE</scope>
    <source>
        <strain evidence="1">MPO218</strain>
    </source>
</reference>
<proteinExistence type="predicted"/>
<name>A0A975CYV6_9SPHN</name>
<reference evidence="1" key="2">
    <citation type="submission" date="2021-04" db="EMBL/GenBank/DDBJ databases">
        <title>Isolation and genomic analysis of the ibuprofen-degrading bacterium Sphingomonas strain MPO218.</title>
        <authorList>
            <person name="Aulestia M."/>
            <person name="Flores A."/>
            <person name="Mangas E.L."/>
            <person name="Perez-Pulido A.J."/>
            <person name="Santero E."/>
            <person name="Camacho E.M."/>
        </authorList>
    </citation>
    <scope>NUCLEOTIDE SEQUENCE</scope>
    <source>
        <strain evidence="1">MPO218</strain>
    </source>
</reference>
<evidence type="ECO:0000313" key="1">
    <source>
        <dbReference type="EMBL" id="QTH19761.1"/>
    </source>
</evidence>
<protein>
    <submittedName>
        <fullName evidence="1">Uncharacterized protein</fullName>
    </submittedName>
</protein>
<dbReference type="AlphaFoldDB" id="A0A975CYV6"/>
<dbReference type="RefSeq" id="WP_208631725.1">
    <property type="nucleotide sequence ID" value="NZ_CP059319.1"/>
</dbReference>
<evidence type="ECO:0000313" key="2">
    <source>
        <dbReference type="Proteomes" id="UP000664914"/>
    </source>
</evidence>
<dbReference type="EMBL" id="CP059319">
    <property type="protein sequence ID" value="QTH19761.1"/>
    <property type="molecule type" value="Genomic_DNA"/>
</dbReference>
<sequence length="92" mass="10103">MEPIVGKTYEGGTVEIDGKSFVSVVFKGTTIDFAGLAAPHFHGCSFHDVRWKFSGAAQLTVELLQAFQEAGNQALIDALFPPPKKRRLPTRR</sequence>
<gene>
    <name evidence="1" type="ORF">HRJ34_15440</name>
</gene>